<dbReference type="SUPFAM" id="SSF52172">
    <property type="entry name" value="CheY-like"/>
    <property type="match status" value="1"/>
</dbReference>
<dbReference type="InterPro" id="IPR009057">
    <property type="entry name" value="Homeodomain-like_sf"/>
</dbReference>
<dbReference type="InterPro" id="IPR020449">
    <property type="entry name" value="Tscrpt_reg_AraC-type_HTH"/>
</dbReference>
<dbReference type="AlphaFoldDB" id="A0A0J9BTP1"/>
<dbReference type="GO" id="GO:0000160">
    <property type="term" value="P:phosphorelay signal transduction system"/>
    <property type="evidence" value="ECO:0007669"/>
    <property type="project" value="UniProtKB-KW"/>
</dbReference>
<dbReference type="InterPro" id="IPR011006">
    <property type="entry name" value="CheY-like_superfamily"/>
</dbReference>
<evidence type="ECO:0000256" key="1">
    <source>
        <dbReference type="ARBA" id="ARBA00004496"/>
    </source>
</evidence>
<comment type="function">
    <text evidence="9">May play the central regulatory role in sporulation. It may be an element of the effector pathway responsible for the activation of sporulation genes in response to nutritional stress. Spo0A may act in concert with spo0H (a sigma factor) to control the expression of some genes that are critical to the sporulation process.</text>
</comment>
<dbReference type="GO" id="GO:0005737">
    <property type="term" value="C:cytoplasm"/>
    <property type="evidence" value="ECO:0007669"/>
    <property type="project" value="UniProtKB-SubCell"/>
</dbReference>
<dbReference type="Gene3D" id="3.40.50.2300">
    <property type="match status" value="1"/>
</dbReference>
<evidence type="ECO:0000256" key="8">
    <source>
        <dbReference type="ARBA" id="ARBA00023163"/>
    </source>
</evidence>
<dbReference type="GeneID" id="93163924"/>
<dbReference type="InterPro" id="IPR051552">
    <property type="entry name" value="HptR"/>
</dbReference>
<name>A0A0J9BTP1_9FIRM</name>
<reference evidence="13 14" key="1">
    <citation type="submission" date="2011-04" db="EMBL/GenBank/DDBJ databases">
        <title>The Genome Sequence of Clostridium citroniae WAL-19142.</title>
        <authorList>
            <consortium name="The Broad Institute Genome Sequencing Platform"/>
            <person name="Earl A."/>
            <person name="Ward D."/>
            <person name="Feldgarden M."/>
            <person name="Gevers D."/>
            <person name="Warren Y.A."/>
            <person name="Tyrrell K.L."/>
            <person name="Citron D.M."/>
            <person name="Goldstein E.J."/>
            <person name="Daigneault M."/>
            <person name="Allen-Vercoe E."/>
            <person name="Young S.K."/>
            <person name="Zeng Q."/>
            <person name="Gargeya S."/>
            <person name="Fitzgerald M."/>
            <person name="Haas B."/>
            <person name="Abouelleil A."/>
            <person name="Alvarado L."/>
            <person name="Arachchi H.M."/>
            <person name="Berlin A."/>
            <person name="Brown A."/>
            <person name="Chapman S.B."/>
            <person name="Chen Z."/>
            <person name="Dunbar C."/>
            <person name="Freedman E."/>
            <person name="Gearin G."/>
            <person name="Gellesch M."/>
            <person name="Goldberg J."/>
            <person name="Griggs A."/>
            <person name="Gujja S."/>
            <person name="Heilman E.R."/>
            <person name="Heiman D."/>
            <person name="Howarth C."/>
            <person name="Larson L."/>
            <person name="Lui A."/>
            <person name="MacDonald P.J."/>
            <person name="Mehta T."/>
            <person name="Montmayeur A."/>
            <person name="Murphy C."/>
            <person name="Neiman D."/>
            <person name="Pearson M."/>
            <person name="Priest M."/>
            <person name="Roberts A."/>
            <person name="Saif S."/>
            <person name="Shea T."/>
            <person name="Shenoy N."/>
            <person name="Sisk P."/>
            <person name="Stolte C."/>
            <person name="Sykes S."/>
            <person name="White J."/>
            <person name="Yandava C."/>
            <person name="Wortman J."/>
            <person name="Nusbaum C."/>
            <person name="Birren B."/>
        </authorList>
    </citation>
    <scope>NUCLEOTIDE SEQUENCE [LARGE SCALE GENOMIC DNA]</scope>
    <source>
        <strain evidence="13 14">WAL-19142</strain>
    </source>
</reference>
<evidence type="ECO:0000256" key="10">
    <source>
        <dbReference type="PROSITE-ProRule" id="PRU00169"/>
    </source>
</evidence>
<dbReference type="PRINTS" id="PR00032">
    <property type="entry name" value="HTHARAC"/>
</dbReference>
<dbReference type="PROSITE" id="PS50110">
    <property type="entry name" value="RESPONSE_REGULATORY"/>
    <property type="match status" value="1"/>
</dbReference>
<feature type="modified residue" description="4-aspartylphosphate" evidence="10">
    <location>
        <position position="55"/>
    </location>
</feature>
<comment type="subcellular location">
    <subcellularLocation>
        <location evidence="1">Cytoplasm</location>
    </subcellularLocation>
</comment>
<dbReference type="GO" id="GO:0003700">
    <property type="term" value="F:DNA-binding transcription factor activity"/>
    <property type="evidence" value="ECO:0007669"/>
    <property type="project" value="InterPro"/>
</dbReference>
<evidence type="ECO:0000256" key="9">
    <source>
        <dbReference type="ARBA" id="ARBA00024867"/>
    </source>
</evidence>
<evidence type="ECO:0000256" key="4">
    <source>
        <dbReference type="ARBA" id="ARBA00022553"/>
    </source>
</evidence>
<evidence type="ECO:0000259" key="12">
    <source>
        <dbReference type="PROSITE" id="PS50110"/>
    </source>
</evidence>
<feature type="domain" description="HTH araC/xylS-type" evidence="11">
    <location>
        <begin position="141"/>
        <end position="242"/>
    </location>
</feature>
<dbReference type="SMART" id="SM00342">
    <property type="entry name" value="HTH_ARAC"/>
    <property type="match status" value="1"/>
</dbReference>
<dbReference type="GO" id="GO:0043565">
    <property type="term" value="F:sequence-specific DNA binding"/>
    <property type="evidence" value="ECO:0007669"/>
    <property type="project" value="InterPro"/>
</dbReference>
<sequence>MYSLLIVDDEKKLREGIASLYDWNSLGFEVEACLENGKLAIDYILHHPVDAVLCDIRMPVLDGIAFAKYIHDQKIHTKVVFLSGYSDFELAQKAIRYQVTDYILKPTTYMEIFTVFNKIKEVLDSEHLQTSLIPGTDQGDSPIIPYIKRYVSENLASASLNKISLELNLTPNYLSKLFREQMDITFTEYLIQEKMNYACQLLQNVNFKVYEVSLMCGYDNPKNFVKTFRQSIGCTPQEYRKGRTKC</sequence>
<dbReference type="CDD" id="cd17536">
    <property type="entry name" value="REC_YesN-like"/>
    <property type="match status" value="1"/>
</dbReference>
<dbReference type="Pfam" id="PF12833">
    <property type="entry name" value="HTH_18"/>
    <property type="match status" value="1"/>
</dbReference>
<keyword evidence="4 10" id="KW-0597">Phosphoprotein</keyword>
<keyword evidence="8" id="KW-0804">Transcription</keyword>
<gene>
    <name evidence="13" type="ORF">HMPREF9470_04576</name>
</gene>
<dbReference type="PATRIC" id="fig|742734.4.peg.4906"/>
<dbReference type="Gene3D" id="1.10.10.60">
    <property type="entry name" value="Homeodomain-like"/>
    <property type="match status" value="2"/>
</dbReference>
<protein>
    <recommendedName>
        <fullName evidence="2">Stage 0 sporulation protein A homolog</fullName>
    </recommendedName>
</protein>
<dbReference type="PANTHER" id="PTHR42713">
    <property type="entry name" value="HISTIDINE KINASE-RELATED"/>
    <property type="match status" value="1"/>
</dbReference>
<keyword evidence="3" id="KW-0963">Cytoplasm</keyword>
<dbReference type="InterPro" id="IPR018060">
    <property type="entry name" value="HTH_AraC"/>
</dbReference>
<dbReference type="SUPFAM" id="SSF46689">
    <property type="entry name" value="Homeodomain-like"/>
    <property type="match status" value="1"/>
</dbReference>
<evidence type="ECO:0000256" key="2">
    <source>
        <dbReference type="ARBA" id="ARBA00018672"/>
    </source>
</evidence>
<dbReference type="SMART" id="SM00448">
    <property type="entry name" value="REC"/>
    <property type="match status" value="1"/>
</dbReference>
<organism evidence="13 14">
    <name type="scientific">[Clostridium] citroniae WAL-19142</name>
    <dbReference type="NCBI Taxonomy" id="742734"/>
    <lineage>
        <taxon>Bacteria</taxon>
        <taxon>Bacillati</taxon>
        <taxon>Bacillota</taxon>
        <taxon>Clostridia</taxon>
        <taxon>Lachnospirales</taxon>
        <taxon>Lachnospiraceae</taxon>
        <taxon>Enterocloster</taxon>
    </lineage>
</organism>
<keyword evidence="6" id="KW-0805">Transcription regulation</keyword>
<proteinExistence type="predicted"/>
<comment type="caution">
    <text evidence="13">The sequence shown here is derived from an EMBL/GenBank/DDBJ whole genome shotgun (WGS) entry which is preliminary data.</text>
</comment>
<feature type="domain" description="Response regulatory" evidence="12">
    <location>
        <begin position="3"/>
        <end position="120"/>
    </location>
</feature>
<dbReference type="EMBL" id="ADLK01000032">
    <property type="protein sequence ID" value="KMW16138.1"/>
    <property type="molecule type" value="Genomic_DNA"/>
</dbReference>
<evidence type="ECO:0000313" key="14">
    <source>
        <dbReference type="Proteomes" id="UP000037392"/>
    </source>
</evidence>
<dbReference type="PANTHER" id="PTHR42713:SF3">
    <property type="entry name" value="TRANSCRIPTIONAL REGULATORY PROTEIN HPTR"/>
    <property type="match status" value="1"/>
</dbReference>
<evidence type="ECO:0000256" key="6">
    <source>
        <dbReference type="ARBA" id="ARBA00023015"/>
    </source>
</evidence>
<keyword evidence="5" id="KW-0902">Two-component regulatory system</keyword>
<dbReference type="OrthoDB" id="1974963at2"/>
<keyword evidence="7" id="KW-0238">DNA-binding</keyword>
<dbReference type="PROSITE" id="PS01124">
    <property type="entry name" value="HTH_ARAC_FAMILY_2"/>
    <property type="match status" value="1"/>
</dbReference>
<dbReference type="Pfam" id="PF00072">
    <property type="entry name" value="Response_reg"/>
    <property type="match status" value="1"/>
</dbReference>
<dbReference type="InterPro" id="IPR018062">
    <property type="entry name" value="HTH_AraC-typ_CS"/>
</dbReference>
<evidence type="ECO:0000313" key="13">
    <source>
        <dbReference type="EMBL" id="KMW16138.1"/>
    </source>
</evidence>
<dbReference type="InterPro" id="IPR001789">
    <property type="entry name" value="Sig_transdc_resp-reg_receiver"/>
</dbReference>
<dbReference type="RefSeq" id="WP_045093139.1">
    <property type="nucleotide sequence ID" value="NZ_KQ235882.1"/>
</dbReference>
<accession>A0A0J9BTP1</accession>
<dbReference type="Proteomes" id="UP000037392">
    <property type="component" value="Unassembled WGS sequence"/>
</dbReference>
<evidence type="ECO:0000256" key="3">
    <source>
        <dbReference type="ARBA" id="ARBA00022490"/>
    </source>
</evidence>
<evidence type="ECO:0000256" key="7">
    <source>
        <dbReference type="ARBA" id="ARBA00023125"/>
    </source>
</evidence>
<dbReference type="PROSITE" id="PS00041">
    <property type="entry name" value="HTH_ARAC_FAMILY_1"/>
    <property type="match status" value="1"/>
</dbReference>
<evidence type="ECO:0000259" key="11">
    <source>
        <dbReference type="PROSITE" id="PS01124"/>
    </source>
</evidence>
<evidence type="ECO:0000256" key="5">
    <source>
        <dbReference type="ARBA" id="ARBA00023012"/>
    </source>
</evidence>